<evidence type="ECO:0000256" key="1">
    <source>
        <dbReference type="ARBA" id="ARBA00006528"/>
    </source>
</evidence>
<dbReference type="PANTHER" id="PTHR18640:SF5">
    <property type="entry name" value="SODIUM_BILE ACID COTRANSPORTER 7"/>
    <property type="match status" value="1"/>
</dbReference>
<reference evidence="3 4" key="1">
    <citation type="submission" date="2023-09" db="EMBL/GenBank/DDBJ databases">
        <title>Nesidiocoris tenuis whole genome shotgun sequence.</title>
        <authorList>
            <person name="Shibata T."/>
            <person name="Shimoda M."/>
            <person name="Kobayashi T."/>
            <person name="Uehara T."/>
        </authorList>
    </citation>
    <scope>NUCLEOTIDE SEQUENCE [LARGE SCALE GENOMIC DNA]</scope>
    <source>
        <strain evidence="3 4">Japan</strain>
    </source>
</reference>
<organism evidence="3 4">
    <name type="scientific">Nesidiocoris tenuis</name>
    <dbReference type="NCBI Taxonomy" id="355587"/>
    <lineage>
        <taxon>Eukaryota</taxon>
        <taxon>Metazoa</taxon>
        <taxon>Ecdysozoa</taxon>
        <taxon>Arthropoda</taxon>
        <taxon>Hexapoda</taxon>
        <taxon>Insecta</taxon>
        <taxon>Pterygota</taxon>
        <taxon>Neoptera</taxon>
        <taxon>Paraneoptera</taxon>
        <taxon>Hemiptera</taxon>
        <taxon>Heteroptera</taxon>
        <taxon>Panheteroptera</taxon>
        <taxon>Cimicomorpha</taxon>
        <taxon>Miridae</taxon>
        <taxon>Dicyphina</taxon>
        <taxon>Nesidiocoris</taxon>
    </lineage>
</organism>
<dbReference type="Proteomes" id="UP001307889">
    <property type="component" value="Chromosome 5"/>
</dbReference>
<dbReference type="Gene3D" id="1.20.1530.20">
    <property type="match status" value="1"/>
</dbReference>
<proteinExistence type="inferred from homology"/>
<feature type="transmembrane region" description="Helical" evidence="2">
    <location>
        <begin position="109"/>
        <end position="130"/>
    </location>
</feature>
<feature type="transmembrane region" description="Helical" evidence="2">
    <location>
        <begin position="315"/>
        <end position="331"/>
    </location>
</feature>
<keyword evidence="2" id="KW-0472">Membrane</keyword>
<feature type="transmembrane region" description="Helical" evidence="2">
    <location>
        <begin position="213"/>
        <end position="230"/>
    </location>
</feature>
<comment type="similarity">
    <text evidence="1">Belongs to the bile acid:sodium symporter (BASS) (TC 2.A.28) family.</text>
</comment>
<feature type="transmembrane region" description="Helical" evidence="2">
    <location>
        <begin position="77"/>
        <end position="103"/>
    </location>
</feature>
<gene>
    <name evidence="3" type="ORF">NTJ_07321</name>
</gene>
<keyword evidence="4" id="KW-1185">Reference proteome</keyword>
<feature type="transmembrane region" description="Helical" evidence="2">
    <location>
        <begin position="236"/>
        <end position="260"/>
    </location>
</feature>
<name>A0ABN7AQM1_9HEMI</name>
<sequence>MYYNRRALRALVYRNWFLVGVLMAILFAQLRPTIGASGGILMPEWTAKYLSVGVIFFISGLSLRLDDLTGTIASYKLHVFVQVFTFGLIPIVMVVLCSLVFAHLGVDQWILKGMITVSCMPPPVSSAIVLTKAVGGNEAAAVFNSVLGSFLGVIISPFSLLLFLGSSAMLSMVDSIVALSQTVIIPLVVGLALRHFNIITRHRSVPLSEVGQAVLLFIIYTTFCDAFLTHDSPMNALDVLFCVLLVTLLQLAFLFTSFHLAKNMELFTAADIVAITFCSTHKSLTLGIPILRILYSGYSHFSQITLPLLVYHPTQILLGSLLVAPFKKWLYHHTARIKFRP</sequence>
<feature type="transmembrane region" description="Helical" evidence="2">
    <location>
        <begin position="272"/>
        <end position="295"/>
    </location>
</feature>
<evidence type="ECO:0000313" key="4">
    <source>
        <dbReference type="Proteomes" id="UP001307889"/>
    </source>
</evidence>
<evidence type="ECO:0000313" key="3">
    <source>
        <dbReference type="EMBL" id="BES94512.1"/>
    </source>
</evidence>
<dbReference type="InterPro" id="IPR038770">
    <property type="entry name" value="Na+/solute_symporter_sf"/>
</dbReference>
<feature type="transmembrane region" description="Helical" evidence="2">
    <location>
        <begin position="49"/>
        <end position="65"/>
    </location>
</feature>
<dbReference type="EMBL" id="AP028913">
    <property type="protein sequence ID" value="BES94512.1"/>
    <property type="molecule type" value="Genomic_DNA"/>
</dbReference>
<feature type="transmembrane region" description="Helical" evidence="2">
    <location>
        <begin position="142"/>
        <end position="164"/>
    </location>
</feature>
<protein>
    <submittedName>
        <fullName evidence="3">Solute carrier family 10 (Sodium bile acid cotransporter family), member 7</fullName>
    </submittedName>
</protein>
<feature type="transmembrane region" description="Helical" evidence="2">
    <location>
        <begin position="12"/>
        <end position="29"/>
    </location>
</feature>
<evidence type="ECO:0000256" key="2">
    <source>
        <dbReference type="SAM" id="Phobius"/>
    </source>
</evidence>
<keyword evidence="2" id="KW-0812">Transmembrane</keyword>
<accession>A0ABN7AQM1</accession>
<dbReference type="Pfam" id="PF13593">
    <property type="entry name" value="SBF_like"/>
    <property type="match status" value="1"/>
</dbReference>
<keyword evidence="2" id="KW-1133">Transmembrane helix</keyword>
<dbReference type="PANTHER" id="PTHR18640">
    <property type="entry name" value="SOLUTE CARRIER FAMILY 10 MEMBER 7"/>
    <property type="match status" value="1"/>
</dbReference>
<dbReference type="InterPro" id="IPR016833">
    <property type="entry name" value="Put_Na-Bile_cotransptr"/>
</dbReference>
<feature type="transmembrane region" description="Helical" evidence="2">
    <location>
        <begin position="176"/>
        <end position="193"/>
    </location>
</feature>